<dbReference type="OrthoDB" id="7769065at2759"/>
<proteinExistence type="predicted"/>
<dbReference type="EMBL" id="CM010716">
    <property type="protein sequence ID" value="RZC48674.1"/>
    <property type="molecule type" value="Genomic_DNA"/>
</dbReference>
<reference evidence="2 3" key="1">
    <citation type="journal article" date="2018" name="Science">
        <title>The opium poppy genome and morphinan production.</title>
        <authorList>
            <person name="Guo L."/>
            <person name="Winzer T."/>
            <person name="Yang X."/>
            <person name="Li Y."/>
            <person name="Ning Z."/>
            <person name="He Z."/>
            <person name="Teodor R."/>
            <person name="Lu Y."/>
            <person name="Bowser T.A."/>
            <person name="Graham I.A."/>
            <person name="Ye K."/>
        </authorList>
    </citation>
    <scope>NUCLEOTIDE SEQUENCE [LARGE SCALE GENOMIC DNA]</scope>
    <source>
        <strain evidence="3">cv. HN1</strain>
        <tissue evidence="2">Leaves</tissue>
    </source>
</reference>
<dbReference type="InterPro" id="IPR035992">
    <property type="entry name" value="Ricin_B-like_lectins"/>
</dbReference>
<gene>
    <name evidence="2" type="ORF">C5167_017102</name>
</gene>
<keyword evidence="3" id="KW-1185">Reference proteome</keyword>
<feature type="compositionally biased region" description="Basic and acidic residues" evidence="1">
    <location>
        <begin position="120"/>
        <end position="139"/>
    </location>
</feature>
<feature type="compositionally biased region" description="Basic and acidic residues" evidence="1">
    <location>
        <begin position="1"/>
        <end position="22"/>
    </location>
</feature>
<feature type="compositionally biased region" description="Basic and acidic residues" evidence="1">
    <location>
        <begin position="59"/>
        <end position="78"/>
    </location>
</feature>
<feature type="region of interest" description="Disordered" evidence="1">
    <location>
        <begin position="1"/>
        <end position="151"/>
    </location>
</feature>
<protein>
    <submittedName>
        <fullName evidence="2">Uncharacterized protein</fullName>
    </submittedName>
</protein>
<dbReference type="CDD" id="cd23431">
    <property type="entry name" value="beta-trefoil_Ricin_AtEULS3-like"/>
    <property type="match status" value="1"/>
</dbReference>
<dbReference type="Gramene" id="RZC48674">
    <property type="protein sequence ID" value="RZC48674"/>
    <property type="gene ID" value="C5167_017102"/>
</dbReference>
<sequence>MEFPFEHHNRHRREQEEEEYRHQPPPPPSYRSEQQDEYGYGPPPPPSYTSEHKQHHHERPPPHNERFEERPPHYERFGEAPPPPPGQEFGYGGHTQSPGYPSVVQHVSHEHQSFEQNPSDEFRHESFGNHRRPPSHEYDGSSQGSAGMPDIHNKRTFRIYSKADPDYSLTIRDGEVVLSRSNENDEFQHWIKDEQFSTRVKDETGMPSFALVNKATGQAIKHSIAETNPVRLVPYNPNYLDQSVLWTESKDLGNGYRCIRMVNDIHLNIDAFKGDKQDGGVHDGNIIVLWGWKNGENQLWKIVPYY</sequence>
<accession>A0A4Y7IIF7</accession>
<dbReference type="Gene3D" id="2.80.10.50">
    <property type="match status" value="1"/>
</dbReference>
<dbReference type="PANTHER" id="PTHR31257:SF2">
    <property type="entry name" value="RICIN B-LIKE LECTIN EULS3"/>
    <property type="match status" value="1"/>
</dbReference>
<name>A0A4Y7IIF7_PAPSO</name>
<dbReference type="InterPro" id="IPR040249">
    <property type="entry name" value="Ricin_B-like_lectin_EULS3-like"/>
</dbReference>
<dbReference type="SUPFAM" id="SSF50370">
    <property type="entry name" value="Ricin B-like lectins"/>
    <property type="match status" value="1"/>
</dbReference>
<organism evidence="2 3">
    <name type="scientific">Papaver somniferum</name>
    <name type="common">Opium poppy</name>
    <dbReference type="NCBI Taxonomy" id="3469"/>
    <lineage>
        <taxon>Eukaryota</taxon>
        <taxon>Viridiplantae</taxon>
        <taxon>Streptophyta</taxon>
        <taxon>Embryophyta</taxon>
        <taxon>Tracheophyta</taxon>
        <taxon>Spermatophyta</taxon>
        <taxon>Magnoliopsida</taxon>
        <taxon>Ranunculales</taxon>
        <taxon>Papaveraceae</taxon>
        <taxon>Papaveroideae</taxon>
        <taxon>Papaver</taxon>
    </lineage>
</organism>
<dbReference type="Proteomes" id="UP000316621">
    <property type="component" value="Chromosome 2"/>
</dbReference>
<evidence type="ECO:0000313" key="3">
    <source>
        <dbReference type="Proteomes" id="UP000316621"/>
    </source>
</evidence>
<dbReference type="OMA" id="FNRHESS"/>
<dbReference type="AlphaFoldDB" id="A0A4Y7IIF7"/>
<dbReference type="STRING" id="3469.A0A4Y7IIF7"/>
<evidence type="ECO:0000256" key="1">
    <source>
        <dbReference type="SAM" id="MobiDB-lite"/>
    </source>
</evidence>
<dbReference type="PANTHER" id="PTHR31257">
    <property type="entry name" value="RICIN B-LIKE LECTIN EULS3"/>
    <property type="match status" value="1"/>
</dbReference>
<evidence type="ECO:0000313" key="2">
    <source>
        <dbReference type="EMBL" id="RZC48674.1"/>
    </source>
</evidence>